<dbReference type="PANTHER" id="PTHR32479">
    <property type="entry name" value="GLYCOLATE OXIDASE IRON-SULFUR SUBUNIT"/>
    <property type="match status" value="1"/>
</dbReference>
<name>A0A975BQK0_9BACT</name>
<comment type="catalytic activity">
    <reaction evidence="6">
        <text>glycolate + A = glyoxylate + AH2</text>
        <dbReference type="Rhea" id="RHEA:21264"/>
        <dbReference type="ChEBI" id="CHEBI:13193"/>
        <dbReference type="ChEBI" id="CHEBI:17499"/>
        <dbReference type="ChEBI" id="CHEBI:29805"/>
        <dbReference type="ChEBI" id="CHEBI:36655"/>
        <dbReference type="EC" id="1.1.99.14"/>
    </reaction>
</comment>
<dbReference type="InterPro" id="IPR009051">
    <property type="entry name" value="Helical_ferredxn"/>
</dbReference>
<evidence type="ECO:0000256" key="4">
    <source>
        <dbReference type="ARBA" id="ARBA00023004"/>
    </source>
</evidence>
<dbReference type="AlphaFoldDB" id="A0A975BQK0"/>
<dbReference type="InterPro" id="IPR017900">
    <property type="entry name" value="4Fe4S_Fe_S_CS"/>
</dbReference>
<dbReference type="InterPro" id="IPR004017">
    <property type="entry name" value="Cys_rich_dom"/>
</dbReference>
<comment type="function">
    <text evidence="6">Component of a complex that catalyzes the oxidation of glycolate to glyoxylate.</text>
</comment>
<dbReference type="PANTHER" id="PTHR32479:SF20">
    <property type="entry name" value="GLYCOLATE OXIDASE IRON-SULFUR SUBUNIT"/>
    <property type="match status" value="1"/>
</dbReference>
<evidence type="ECO:0000256" key="2">
    <source>
        <dbReference type="ARBA" id="ARBA00022723"/>
    </source>
</evidence>
<dbReference type="SUPFAM" id="SSF46548">
    <property type="entry name" value="alpha-helical ferredoxin"/>
    <property type="match status" value="1"/>
</dbReference>
<dbReference type="GO" id="GO:0019154">
    <property type="term" value="F:glycolate dehydrogenase activity"/>
    <property type="evidence" value="ECO:0007669"/>
    <property type="project" value="UniProtKB-EC"/>
</dbReference>
<feature type="domain" description="4Fe-4S ferredoxin-type" evidence="7">
    <location>
        <begin position="59"/>
        <end position="89"/>
    </location>
</feature>
<organism evidence="8 9">
    <name type="scientific">Desulfonema magnum</name>
    <dbReference type="NCBI Taxonomy" id="45655"/>
    <lineage>
        <taxon>Bacteria</taxon>
        <taxon>Pseudomonadati</taxon>
        <taxon>Thermodesulfobacteriota</taxon>
        <taxon>Desulfobacteria</taxon>
        <taxon>Desulfobacterales</taxon>
        <taxon>Desulfococcaceae</taxon>
        <taxon>Desulfonema</taxon>
    </lineage>
</organism>
<dbReference type="GO" id="GO:0046872">
    <property type="term" value="F:metal ion binding"/>
    <property type="evidence" value="ECO:0007669"/>
    <property type="project" value="UniProtKB-UniRule"/>
</dbReference>
<proteinExistence type="predicted"/>
<reference evidence="8" key="1">
    <citation type="journal article" date="2021" name="Microb. Physiol.">
        <title>Proteogenomic Insights into the Physiology of Marine, Sulfate-Reducing, Filamentous Desulfonema limicola and Desulfonema magnum.</title>
        <authorList>
            <person name="Schnaars V."/>
            <person name="Wohlbrand L."/>
            <person name="Scheve S."/>
            <person name="Hinrichs C."/>
            <person name="Reinhardt R."/>
            <person name="Rabus R."/>
        </authorList>
    </citation>
    <scope>NUCLEOTIDE SEQUENCE</scope>
    <source>
        <strain evidence="8">4be13</strain>
    </source>
</reference>
<dbReference type="GO" id="GO:0051539">
    <property type="term" value="F:4 iron, 4 sulfur cluster binding"/>
    <property type="evidence" value="ECO:0007669"/>
    <property type="project" value="UniProtKB-UniRule"/>
</dbReference>
<evidence type="ECO:0000256" key="6">
    <source>
        <dbReference type="PIRNR" id="PIRNR000139"/>
    </source>
</evidence>
<keyword evidence="1 6" id="KW-0004">4Fe-4S</keyword>
<keyword evidence="6" id="KW-0813">Transport</keyword>
<dbReference type="PROSITE" id="PS00198">
    <property type="entry name" value="4FE4S_FER_1"/>
    <property type="match status" value="2"/>
</dbReference>
<dbReference type="InterPro" id="IPR012257">
    <property type="entry name" value="Glc_ox_4Fe-4S"/>
</dbReference>
<keyword evidence="5 6" id="KW-0411">Iron-sulfur</keyword>
<dbReference type="Gene3D" id="1.10.1060.10">
    <property type="entry name" value="Alpha-helical ferredoxin"/>
    <property type="match status" value="1"/>
</dbReference>
<evidence type="ECO:0000313" key="8">
    <source>
        <dbReference type="EMBL" id="QTA89735.1"/>
    </source>
</evidence>
<protein>
    <recommendedName>
        <fullName evidence="6">Glycolate oxidase iron-sulfur subunit</fullName>
        <ecNumber evidence="6">1.1.99.14</ecNumber>
    </recommendedName>
</protein>
<dbReference type="PROSITE" id="PS51379">
    <property type="entry name" value="4FE4S_FER_2"/>
    <property type="match status" value="2"/>
</dbReference>
<keyword evidence="9" id="KW-1185">Reference proteome</keyword>
<evidence type="ECO:0000259" key="7">
    <source>
        <dbReference type="PROSITE" id="PS51379"/>
    </source>
</evidence>
<dbReference type="Pfam" id="PF02754">
    <property type="entry name" value="CCG"/>
    <property type="match status" value="2"/>
</dbReference>
<keyword evidence="6" id="KW-0249">Electron transport</keyword>
<feature type="domain" description="4Fe-4S ferredoxin-type" evidence="7">
    <location>
        <begin position="8"/>
        <end position="38"/>
    </location>
</feature>
<keyword evidence="3" id="KW-0677">Repeat</keyword>
<dbReference type="Pfam" id="PF13183">
    <property type="entry name" value="Fer4_8"/>
    <property type="match status" value="1"/>
</dbReference>
<dbReference type="PIRSF" id="PIRSF000139">
    <property type="entry name" value="Glc_ox_4Fe-4S"/>
    <property type="match status" value="1"/>
</dbReference>
<gene>
    <name evidence="8" type="ORF">dnm_057920</name>
</gene>
<dbReference type="EC" id="1.1.99.14" evidence="6"/>
<keyword evidence="4 6" id="KW-0408">Iron</keyword>
<dbReference type="KEGG" id="dmm:dnm_057920"/>
<accession>A0A975BQK0</accession>
<dbReference type="RefSeq" id="WP_207678229.1">
    <property type="nucleotide sequence ID" value="NZ_CP061800.1"/>
</dbReference>
<evidence type="ECO:0000256" key="3">
    <source>
        <dbReference type="ARBA" id="ARBA00022737"/>
    </source>
</evidence>
<sequence>MKTIIKLMKELEDQLAVCTRCGMCQAVCPLFAQTGREPDVARGKLALLDGLSAEMFKNPRGVSERLSRCLLCGSCAANCPSRVNVLEIFIKARAILTRCMGLSPAKRLILRGMLARPERFDQISEWGARFQKLFTRPANNIIGTSRARFVSPLIGERHFKSLAPAAFHRIMPYLDTAPGSSGVSVAFYVGCLTDKVFPHVAQAAIHVLKHHGVGIFMPEGQACCGIPAISSGDMKTFDALVRHNMEKFDARNFDYLLTSCATCTFVIKKIWPMMIQDNNLRAKVEKIAAKTMDISQFLVAEIGVTREVHEKNDEIIIVTYHDSCHLKKSLGVSDAPRILIAANPNYRLEEMPQADHCCGLGGSFNLQYYALSLDIGKRKRDNIVSTDCSAVAAGCPACMIQLADVLSKAGDNIEVKHPIEIYAESLK</sequence>
<comment type="catalytic activity">
    <reaction evidence="6">
        <text>(R)-lactate + A = pyruvate + AH2</text>
        <dbReference type="Rhea" id="RHEA:15089"/>
        <dbReference type="ChEBI" id="CHEBI:13193"/>
        <dbReference type="ChEBI" id="CHEBI:15361"/>
        <dbReference type="ChEBI" id="CHEBI:16004"/>
        <dbReference type="ChEBI" id="CHEBI:17499"/>
    </reaction>
</comment>
<dbReference type="Proteomes" id="UP000663722">
    <property type="component" value="Chromosome"/>
</dbReference>
<evidence type="ECO:0000256" key="5">
    <source>
        <dbReference type="ARBA" id="ARBA00023014"/>
    </source>
</evidence>
<evidence type="ECO:0000256" key="1">
    <source>
        <dbReference type="ARBA" id="ARBA00022485"/>
    </source>
</evidence>
<dbReference type="EMBL" id="CP061800">
    <property type="protein sequence ID" value="QTA89735.1"/>
    <property type="molecule type" value="Genomic_DNA"/>
</dbReference>
<comment type="cofactor">
    <cofactor evidence="6">
        <name>[4Fe-4S] cluster</name>
        <dbReference type="ChEBI" id="CHEBI:49883"/>
    </cofactor>
    <text evidence="6">Binds 2 [4Fe-4S] clusters.</text>
</comment>
<evidence type="ECO:0000313" key="9">
    <source>
        <dbReference type="Proteomes" id="UP000663722"/>
    </source>
</evidence>
<dbReference type="InterPro" id="IPR017896">
    <property type="entry name" value="4Fe4S_Fe-S-bd"/>
</dbReference>
<keyword evidence="2 6" id="KW-0479">Metal-binding</keyword>